<keyword evidence="4 7" id="KW-0694">RNA-binding</keyword>
<evidence type="ECO:0000256" key="7">
    <source>
        <dbReference type="HAMAP-Rule" id="MF_00083"/>
    </source>
</evidence>
<dbReference type="GO" id="GO:0000049">
    <property type="term" value="F:tRNA binding"/>
    <property type="evidence" value="ECO:0007669"/>
    <property type="project" value="UniProtKB-UniRule"/>
</dbReference>
<comment type="catalytic activity">
    <reaction evidence="7 8">
        <text>an N-acyl-L-alpha-aminoacyl-tRNA + H2O = an N-acyl-L-amino acid + a tRNA + H(+)</text>
        <dbReference type="Rhea" id="RHEA:54448"/>
        <dbReference type="Rhea" id="RHEA-COMP:10123"/>
        <dbReference type="Rhea" id="RHEA-COMP:13883"/>
        <dbReference type="ChEBI" id="CHEBI:15377"/>
        <dbReference type="ChEBI" id="CHEBI:15378"/>
        <dbReference type="ChEBI" id="CHEBI:59874"/>
        <dbReference type="ChEBI" id="CHEBI:78442"/>
        <dbReference type="ChEBI" id="CHEBI:138191"/>
        <dbReference type="EC" id="3.1.1.29"/>
    </reaction>
</comment>
<dbReference type="SUPFAM" id="SSF53178">
    <property type="entry name" value="Peptidyl-tRNA hydrolase-like"/>
    <property type="match status" value="1"/>
</dbReference>
<evidence type="ECO:0000256" key="9">
    <source>
        <dbReference type="RuleBase" id="RU004320"/>
    </source>
</evidence>
<dbReference type="Proteomes" id="UP000247465">
    <property type="component" value="Chromosome"/>
</dbReference>
<dbReference type="GO" id="GO:0004045">
    <property type="term" value="F:peptidyl-tRNA hydrolase activity"/>
    <property type="evidence" value="ECO:0007669"/>
    <property type="project" value="UniProtKB-UniRule"/>
</dbReference>
<comment type="subunit">
    <text evidence="7">Monomer.</text>
</comment>
<feature type="site" description="Discriminates between blocked and unblocked aminoacyl-tRNA" evidence="7">
    <location>
        <position position="5"/>
    </location>
</feature>
<evidence type="ECO:0000313" key="11">
    <source>
        <dbReference type="Proteomes" id="UP000247465"/>
    </source>
</evidence>
<keyword evidence="7" id="KW-0963">Cytoplasm</keyword>
<dbReference type="PROSITE" id="PS01195">
    <property type="entry name" value="PEPT_TRNA_HYDROL_1"/>
    <property type="match status" value="1"/>
</dbReference>
<evidence type="ECO:0000256" key="8">
    <source>
        <dbReference type="RuleBase" id="RU000673"/>
    </source>
</evidence>
<feature type="binding site" evidence="7">
    <location>
        <position position="63"/>
    </location>
    <ligand>
        <name>tRNA</name>
        <dbReference type="ChEBI" id="CHEBI:17843"/>
    </ligand>
</feature>
<feature type="binding site" evidence="7">
    <location>
        <position position="61"/>
    </location>
    <ligand>
        <name>tRNA</name>
        <dbReference type="ChEBI" id="CHEBI:17843"/>
    </ligand>
</feature>
<evidence type="ECO:0000256" key="6">
    <source>
        <dbReference type="ARBA" id="ARBA00050038"/>
    </source>
</evidence>
<comment type="function">
    <text evidence="7">Hydrolyzes ribosome-free peptidyl-tRNAs (with 1 or more amino acids incorporated), which drop off the ribosome during protein synthesis, or as a result of ribosome stalling.</text>
</comment>
<dbReference type="HAMAP" id="MF_00083">
    <property type="entry name" value="Pept_tRNA_hydro_bact"/>
    <property type="match status" value="1"/>
</dbReference>
<dbReference type="InterPro" id="IPR036416">
    <property type="entry name" value="Pept_tRNA_hydro_sf"/>
</dbReference>
<feature type="binding site" evidence="7">
    <location>
        <position position="10"/>
    </location>
    <ligand>
        <name>tRNA</name>
        <dbReference type="ChEBI" id="CHEBI:17843"/>
    </ligand>
</feature>
<dbReference type="GO" id="GO:0072344">
    <property type="term" value="P:rescue of stalled ribosome"/>
    <property type="evidence" value="ECO:0007669"/>
    <property type="project" value="UniProtKB-UniRule"/>
</dbReference>
<feature type="site" description="Stabilizes the basic form of H active site to accept a proton" evidence="7">
    <location>
        <position position="88"/>
    </location>
</feature>
<accession>A0A2Z4AS61</accession>
<reference evidence="10 11" key="1">
    <citation type="submission" date="2018-06" db="EMBL/GenBank/DDBJ databases">
        <title>Draft Genome Sequence of a Novel Marine Bacterium Related to the Verrucomicrobia.</title>
        <authorList>
            <person name="Vosseberg J."/>
            <person name="Martijn J."/>
            <person name="Ettema T.J.G."/>
        </authorList>
    </citation>
    <scope>NUCLEOTIDE SEQUENCE [LARGE SCALE GENOMIC DNA]</scope>
    <source>
        <strain evidence="10">TARA_B100001123</strain>
    </source>
</reference>
<organism evidence="10 11">
    <name type="scientific">Candidatus Moanibacter tarae</name>
    <dbReference type="NCBI Taxonomy" id="2200854"/>
    <lineage>
        <taxon>Bacteria</taxon>
        <taxon>Pseudomonadati</taxon>
        <taxon>Verrucomicrobiota</taxon>
        <taxon>Opitutia</taxon>
        <taxon>Puniceicoccales</taxon>
        <taxon>Puniceicoccales incertae sedis</taxon>
        <taxon>Candidatus Moanibacter</taxon>
    </lineage>
</organism>
<evidence type="ECO:0000256" key="5">
    <source>
        <dbReference type="ARBA" id="ARBA00038063"/>
    </source>
</evidence>
<dbReference type="GO" id="GO:0006515">
    <property type="term" value="P:protein quality control for misfolded or incompletely synthesized proteins"/>
    <property type="evidence" value="ECO:0007669"/>
    <property type="project" value="UniProtKB-UniRule"/>
</dbReference>
<evidence type="ECO:0000256" key="3">
    <source>
        <dbReference type="ARBA" id="ARBA00022801"/>
    </source>
</evidence>
<dbReference type="EC" id="3.1.1.29" evidence="1 7"/>
<gene>
    <name evidence="7 10" type="primary">pth</name>
    <name evidence="10" type="ORF">DF168_02217</name>
</gene>
<dbReference type="Pfam" id="PF01195">
    <property type="entry name" value="Pept_tRNA_hydro"/>
    <property type="match status" value="1"/>
</dbReference>
<proteinExistence type="inferred from homology"/>
<feature type="binding site" evidence="7">
    <location>
        <position position="109"/>
    </location>
    <ligand>
        <name>tRNA</name>
        <dbReference type="ChEBI" id="CHEBI:17843"/>
    </ligand>
</feature>
<feature type="active site" description="Proton acceptor" evidence="7">
    <location>
        <position position="15"/>
    </location>
</feature>
<evidence type="ECO:0000313" key="10">
    <source>
        <dbReference type="EMBL" id="AWT60992.1"/>
    </source>
</evidence>
<comment type="subcellular location">
    <subcellularLocation>
        <location evidence="7">Cytoplasm</location>
    </subcellularLocation>
</comment>
<dbReference type="EMBL" id="CP029803">
    <property type="protein sequence ID" value="AWT60992.1"/>
    <property type="molecule type" value="Genomic_DNA"/>
</dbReference>
<dbReference type="AlphaFoldDB" id="A0A2Z4AS61"/>
<keyword evidence="3 7" id="KW-0378">Hydrolase</keyword>
<sequence length="191" mass="21648">MGLGNPGLRYRSTRHNIGFRVIEEFGKRYSVRWRRDKDFEARKAELVMDSSRIFLFKPMTYMNDSGRALGAIIRYFGYRVDSVVIVYDDVNIELGDAKISVSGSSGGHNGIENILAHIGDGFLRFRIGIGPKEPREMAIKDFVLGKFTRNEQTLVNKKMENFQEGLQLLVDSGPVVAMNQINRRTKKGING</sequence>
<evidence type="ECO:0000256" key="4">
    <source>
        <dbReference type="ARBA" id="ARBA00022884"/>
    </source>
</evidence>
<comment type="similarity">
    <text evidence="5 7 9">Belongs to the PTH family.</text>
</comment>
<dbReference type="PANTHER" id="PTHR17224">
    <property type="entry name" value="PEPTIDYL-TRNA HYDROLASE"/>
    <property type="match status" value="1"/>
</dbReference>
<keyword evidence="2 7" id="KW-0820">tRNA-binding</keyword>
<comment type="function">
    <text evidence="7">Catalyzes the release of premature peptidyl moieties from peptidyl-tRNA molecules trapped in stalled 50S ribosomal subunits, and thus maintains levels of free tRNAs and 50S ribosomes.</text>
</comment>
<dbReference type="GO" id="GO:0005737">
    <property type="term" value="C:cytoplasm"/>
    <property type="evidence" value="ECO:0007669"/>
    <property type="project" value="UniProtKB-SubCell"/>
</dbReference>
<name>A0A2Z4AS61_9BACT</name>
<evidence type="ECO:0000256" key="2">
    <source>
        <dbReference type="ARBA" id="ARBA00022555"/>
    </source>
</evidence>
<dbReference type="InterPro" id="IPR001328">
    <property type="entry name" value="Pept_tRNA_hydro"/>
</dbReference>
<dbReference type="Gene3D" id="3.40.50.1470">
    <property type="entry name" value="Peptidyl-tRNA hydrolase"/>
    <property type="match status" value="1"/>
</dbReference>
<protein>
    <recommendedName>
        <fullName evidence="6 7">Peptidyl-tRNA hydrolase</fullName>
        <shortName evidence="7">Pth</shortName>
        <ecNumber evidence="1 7">3.1.1.29</ecNumber>
    </recommendedName>
</protein>
<dbReference type="KEGG" id="mtar:DF168_02217"/>
<evidence type="ECO:0000256" key="1">
    <source>
        <dbReference type="ARBA" id="ARBA00013260"/>
    </source>
</evidence>
<dbReference type="NCBIfam" id="TIGR00447">
    <property type="entry name" value="pth"/>
    <property type="match status" value="1"/>
</dbReference>
<dbReference type="InterPro" id="IPR018171">
    <property type="entry name" value="Pept_tRNA_hydro_CS"/>
</dbReference>
<dbReference type="CDD" id="cd00462">
    <property type="entry name" value="PTH"/>
    <property type="match status" value="1"/>
</dbReference>
<dbReference type="PANTHER" id="PTHR17224:SF1">
    <property type="entry name" value="PEPTIDYL-TRNA HYDROLASE"/>
    <property type="match status" value="1"/>
</dbReference>